<evidence type="ECO:0000313" key="2">
    <source>
        <dbReference type="EMBL" id="KAA0712804.1"/>
    </source>
</evidence>
<organism evidence="2 3">
    <name type="scientific">Triplophysa tibetana</name>
    <dbReference type="NCBI Taxonomy" id="1572043"/>
    <lineage>
        <taxon>Eukaryota</taxon>
        <taxon>Metazoa</taxon>
        <taxon>Chordata</taxon>
        <taxon>Craniata</taxon>
        <taxon>Vertebrata</taxon>
        <taxon>Euteleostomi</taxon>
        <taxon>Actinopterygii</taxon>
        <taxon>Neopterygii</taxon>
        <taxon>Teleostei</taxon>
        <taxon>Ostariophysi</taxon>
        <taxon>Cypriniformes</taxon>
        <taxon>Nemacheilidae</taxon>
        <taxon>Triplophysa</taxon>
    </lineage>
</organism>
<dbReference type="EMBL" id="SOYY01000013">
    <property type="protein sequence ID" value="KAA0712804.1"/>
    <property type="molecule type" value="Genomic_DNA"/>
</dbReference>
<keyword evidence="3" id="KW-1185">Reference proteome</keyword>
<dbReference type="GO" id="GO:0010468">
    <property type="term" value="P:regulation of gene expression"/>
    <property type="evidence" value="ECO:0007669"/>
    <property type="project" value="UniProtKB-ARBA"/>
</dbReference>
<comment type="caution">
    <text evidence="2">The sequence shown here is derived from an EMBL/GenBank/DDBJ whole genome shotgun (WGS) entry which is preliminary data.</text>
</comment>
<dbReference type="PANTHER" id="PTHR15304">
    <property type="entry name" value="MYOD FAMILY INHIBITOR"/>
    <property type="match status" value="1"/>
</dbReference>
<evidence type="ECO:0000256" key="1">
    <source>
        <dbReference type="ARBA" id="ARBA00025778"/>
    </source>
</evidence>
<dbReference type="Proteomes" id="UP000324632">
    <property type="component" value="Chromosome 13"/>
</dbReference>
<dbReference type="AlphaFoldDB" id="A0A5A9NRL8"/>
<evidence type="ECO:0000313" key="3">
    <source>
        <dbReference type="Proteomes" id="UP000324632"/>
    </source>
</evidence>
<dbReference type="InterPro" id="IPR026134">
    <property type="entry name" value="MDFI/MDFIC"/>
</dbReference>
<dbReference type="Pfam" id="PF15316">
    <property type="entry name" value="MDFI"/>
    <property type="match status" value="1"/>
</dbReference>
<sequence length="188" mass="20886">MLSCLKLLCNINRKISTMAGGNRPCEEIELDLMDTGKKSSLAKTAGMEATRTAPAHQRLSPIPELDRWERETDASSPGFGSSWALDKYSTSSTSSVSESQERGEDCAELLLNCLFCRFYDLFLMLPETCERAAYCICPAYMYFSTTAEGARSSDCKCNCNFDCGLMDACHDTGECIELTMEISEVCYR</sequence>
<name>A0A5A9NRL8_9TELE</name>
<proteinExistence type="inferred from homology"/>
<gene>
    <name evidence="2" type="ORF">E1301_Tti004961</name>
</gene>
<comment type="similarity">
    <text evidence="1">Belongs to the MDFI family.</text>
</comment>
<protein>
    <submittedName>
        <fullName evidence="2">MyoD family inhibitor domain-containing protein 2</fullName>
    </submittedName>
</protein>
<reference evidence="2 3" key="1">
    <citation type="journal article" date="2019" name="Mol. Ecol. Resour.">
        <title>Chromosome-level genome assembly of Triplophysa tibetana, a fish adapted to the harsh high-altitude environment of the Tibetan Plateau.</title>
        <authorList>
            <person name="Yang X."/>
            <person name="Liu H."/>
            <person name="Ma Z."/>
            <person name="Zou Y."/>
            <person name="Zou M."/>
            <person name="Mao Y."/>
            <person name="Li X."/>
            <person name="Wang H."/>
            <person name="Chen T."/>
            <person name="Wang W."/>
            <person name="Yang R."/>
        </authorList>
    </citation>
    <scope>NUCLEOTIDE SEQUENCE [LARGE SCALE GENOMIC DNA]</scope>
    <source>
        <strain evidence="2">TTIB1903HZAU</strain>
        <tissue evidence="2">Muscle</tissue>
    </source>
</reference>
<dbReference type="PANTHER" id="PTHR15304:SF2">
    <property type="entry name" value="MYOD FAMILY INHIBITOR DOMAIN-CONTAINING PROTEIN 2"/>
    <property type="match status" value="1"/>
</dbReference>
<accession>A0A5A9NRL8</accession>